<reference evidence="2" key="1">
    <citation type="journal article" date="2019" name="Int. J. Syst. Evol. Microbiol.">
        <title>The Global Catalogue of Microorganisms (GCM) 10K type strain sequencing project: providing services to taxonomists for standard genome sequencing and annotation.</title>
        <authorList>
            <consortium name="The Broad Institute Genomics Platform"/>
            <consortium name="The Broad Institute Genome Sequencing Center for Infectious Disease"/>
            <person name="Wu L."/>
            <person name="Ma J."/>
        </authorList>
    </citation>
    <scope>NUCLEOTIDE SEQUENCE [LARGE SCALE GENOMIC DNA]</scope>
    <source>
        <strain evidence="2">JCM 16545</strain>
    </source>
</reference>
<dbReference type="EMBL" id="JBHUHV010000048">
    <property type="protein sequence ID" value="MFD2068166.1"/>
    <property type="molecule type" value="Genomic_DNA"/>
</dbReference>
<organism evidence="1 2">
    <name type="scientific">Pontibacter silvestris</name>
    <dbReference type="NCBI Taxonomy" id="2305183"/>
    <lineage>
        <taxon>Bacteria</taxon>
        <taxon>Pseudomonadati</taxon>
        <taxon>Bacteroidota</taxon>
        <taxon>Cytophagia</taxon>
        <taxon>Cytophagales</taxon>
        <taxon>Hymenobacteraceae</taxon>
        <taxon>Pontibacter</taxon>
    </lineage>
</organism>
<keyword evidence="2" id="KW-1185">Reference proteome</keyword>
<sequence length="72" mass="8803">MYIDLKELALREAAKMHYPLFYNFIIYNELLEKDENYSLTDFKKFNERLDCDIEYQQPSKLISKIINFNEID</sequence>
<protein>
    <submittedName>
        <fullName evidence="1">Uncharacterized protein</fullName>
    </submittedName>
</protein>
<dbReference type="RefSeq" id="WP_229962963.1">
    <property type="nucleotide sequence ID" value="NZ_JAJJWI010000040.1"/>
</dbReference>
<accession>A0ABW4X199</accession>
<gene>
    <name evidence="1" type="ORF">ACFSKU_14830</name>
</gene>
<dbReference type="Proteomes" id="UP001597369">
    <property type="component" value="Unassembled WGS sequence"/>
</dbReference>
<evidence type="ECO:0000313" key="2">
    <source>
        <dbReference type="Proteomes" id="UP001597369"/>
    </source>
</evidence>
<name>A0ABW4X199_9BACT</name>
<proteinExistence type="predicted"/>
<evidence type="ECO:0000313" key="1">
    <source>
        <dbReference type="EMBL" id="MFD2068166.1"/>
    </source>
</evidence>
<comment type="caution">
    <text evidence="1">The sequence shown here is derived from an EMBL/GenBank/DDBJ whole genome shotgun (WGS) entry which is preliminary data.</text>
</comment>